<evidence type="ECO:0000259" key="2">
    <source>
        <dbReference type="Pfam" id="PF09851"/>
    </source>
</evidence>
<reference evidence="3" key="1">
    <citation type="submission" date="2022-12" db="EMBL/GenBank/DDBJ databases">
        <title>Reference genome sequencing for broad-spectrum identification of bacterial and archaeal isolates by mass spectrometry.</title>
        <authorList>
            <person name="Sekiguchi Y."/>
            <person name="Tourlousse D.M."/>
        </authorList>
    </citation>
    <scope>NUCLEOTIDE SEQUENCE</scope>
    <source>
        <strain evidence="3">10succ1</strain>
    </source>
</reference>
<accession>A0A9W6LQ37</accession>
<keyword evidence="1" id="KW-0812">Transmembrane</keyword>
<dbReference type="Proteomes" id="UP001144471">
    <property type="component" value="Unassembled WGS sequence"/>
</dbReference>
<evidence type="ECO:0000313" key="3">
    <source>
        <dbReference type="EMBL" id="GLI57875.1"/>
    </source>
</evidence>
<dbReference type="EMBL" id="BSDY01000027">
    <property type="protein sequence ID" value="GLI57875.1"/>
    <property type="molecule type" value="Genomic_DNA"/>
</dbReference>
<feature type="transmembrane region" description="Helical" evidence="1">
    <location>
        <begin position="12"/>
        <end position="34"/>
    </location>
</feature>
<keyword evidence="1" id="KW-0472">Membrane</keyword>
<dbReference type="InterPro" id="IPR018649">
    <property type="entry name" value="SHOCT"/>
</dbReference>
<dbReference type="RefSeq" id="WP_281837550.1">
    <property type="nucleotide sequence ID" value="NZ_BSDY01000027.1"/>
</dbReference>
<keyword evidence="4" id="KW-1185">Reference proteome</keyword>
<dbReference type="Pfam" id="PF09851">
    <property type="entry name" value="SHOCT"/>
    <property type="match status" value="1"/>
</dbReference>
<proteinExistence type="predicted"/>
<evidence type="ECO:0000313" key="4">
    <source>
        <dbReference type="Proteomes" id="UP001144471"/>
    </source>
</evidence>
<gene>
    <name evidence="3" type="ORF">PM10SUCC1_33890</name>
</gene>
<organism evidence="3 4">
    <name type="scientific">Propionigenium maris DSM 9537</name>
    <dbReference type="NCBI Taxonomy" id="1123000"/>
    <lineage>
        <taxon>Bacteria</taxon>
        <taxon>Fusobacteriati</taxon>
        <taxon>Fusobacteriota</taxon>
        <taxon>Fusobacteriia</taxon>
        <taxon>Fusobacteriales</taxon>
        <taxon>Fusobacteriaceae</taxon>
        <taxon>Propionigenium</taxon>
    </lineage>
</organism>
<feature type="domain" description="SHOCT" evidence="2">
    <location>
        <begin position="49"/>
        <end position="75"/>
    </location>
</feature>
<protein>
    <recommendedName>
        <fullName evidence="2">SHOCT domain-containing protein</fullName>
    </recommendedName>
</protein>
<name>A0A9W6LQ37_9FUSO</name>
<keyword evidence="1" id="KW-1133">Transmembrane helix</keyword>
<evidence type="ECO:0000256" key="1">
    <source>
        <dbReference type="SAM" id="Phobius"/>
    </source>
</evidence>
<comment type="caution">
    <text evidence="3">The sequence shown here is derived from an EMBL/GenBank/DDBJ whole genome shotgun (WGS) entry which is preliminary data.</text>
</comment>
<sequence length="77" mass="9655">MHHMYFSGGIFRWFMGIFHLILPILAVILLFNLFSSRRRYSYFEDYRRDPMDILRERYARGELTREEFMRMRSELRP</sequence>
<dbReference type="AlphaFoldDB" id="A0A9W6LQ37"/>